<organism evidence="1 2">
    <name type="scientific">Reticulomyxa filosa</name>
    <dbReference type="NCBI Taxonomy" id="46433"/>
    <lineage>
        <taxon>Eukaryota</taxon>
        <taxon>Sar</taxon>
        <taxon>Rhizaria</taxon>
        <taxon>Retaria</taxon>
        <taxon>Foraminifera</taxon>
        <taxon>Monothalamids</taxon>
        <taxon>Reticulomyxidae</taxon>
        <taxon>Reticulomyxa</taxon>
    </lineage>
</organism>
<dbReference type="OrthoDB" id="10373737at2759"/>
<comment type="caution">
    <text evidence="1">The sequence shown here is derived from an EMBL/GenBank/DDBJ whole genome shotgun (WGS) entry which is preliminary data.</text>
</comment>
<dbReference type="Gene3D" id="3.40.50.11350">
    <property type="match status" value="1"/>
</dbReference>
<dbReference type="Proteomes" id="UP000023152">
    <property type="component" value="Unassembled WGS sequence"/>
</dbReference>
<gene>
    <name evidence="1" type="ORF">RFI_12810</name>
</gene>
<protein>
    <submittedName>
        <fullName evidence="1">Uncharacterized protein</fullName>
    </submittedName>
</protein>
<dbReference type="AlphaFoldDB" id="X6NG83"/>
<name>X6NG83_RETFI</name>
<accession>X6NG83</accession>
<sequence>YRNKPYFIFFAGDTAQAQEFATQVFGKDRVSYRPFLLKGNSLQGIIDAVVDLVTVSSFDAFISTPHSSYSEMSSLLGQPRRVLSSSLKQQQQQHSSSSSSSSSSFMFLSSIDTDEHWHSIPVNRPILPMMTHTDWEIQKLNRYMFGRAIDIDITHPQHQLFPLTPAVKSQIQYKTEHICKLQVSASMGWMGLFDGFKRAHCYRAQYHHPGTWFPVADKS</sequence>
<feature type="non-terminal residue" evidence="1">
    <location>
        <position position="1"/>
    </location>
</feature>
<reference evidence="1 2" key="1">
    <citation type="journal article" date="2013" name="Curr. Biol.">
        <title>The Genome of the Foraminiferan Reticulomyxa filosa.</title>
        <authorList>
            <person name="Glockner G."/>
            <person name="Hulsmann N."/>
            <person name="Schleicher M."/>
            <person name="Noegel A.A."/>
            <person name="Eichinger L."/>
            <person name="Gallinger C."/>
            <person name="Pawlowski J."/>
            <person name="Sierra R."/>
            <person name="Euteneuer U."/>
            <person name="Pillet L."/>
            <person name="Moustafa A."/>
            <person name="Platzer M."/>
            <person name="Groth M."/>
            <person name="Szafranski K."/>
            <person name="Schliwa M."/>
        </authorList>
    </citation>
    <scope>NUCLEOTIDE SEQUENCE [LARGE SCALE GENOMIC DNA]</scope>
</reference>
<proteinExistence type="predicted"/>
<dbReference type="EMBL" id="ASPP01009283">
    <property type="protein sequence ID" value="ETO24347.1"/>
    <property type="molecule type" value="Genomic_DNA"/>
</dbReference>
<keyword evidence="2" id="KW-1185">Reference proteome</keyword>
<evidence type="ECO:0000313" key="1">
    <source>
        <dbReference type="EMBL" id="ETO24347.1"/>
    </source>
</evidence>
<evidence type="ECO:0000313" key="2">
    <source>
        <dbReference type="Proteomes" id="UP000023152"/>
    </source>
</evidence>